<comment type="caution">
    <text evidence="2">The sequence shown here is derived from an EMBL/GenBank/DDBJ whole genome shotgun (WGS) entry which is preliminary data.</text>
</comment>
<accession>A0ABV2SBS4</accession>
<dbReference type="Proteomes" id="UP001549366">
    <property type="component" value="Unassembled WGS sequence"/>
</dbReference>
<reference evidence="2 3" key="1">
    <citation type="submission" date="2024-06" db="EMBL/GenBank/DDBJ databases">
        <title>Genomic Encyclopedia of Type Strains, Phase V (KMG-V): Genome sequencing to study the core and pangenomes of soil and plant-associated prokaryotes.</title>
        <authorList>
            <person name="Whitman W."/>
        </authorList>
    </citation>
    <scope>NUCLEOTIDE SEQUENCE [LARGE SCALE GENOMIC DNA]</scope>
    <source>
        <strain evidence="2 3">NE40</strain>
    </source>
</reference>
<evidence type="ECO:0008006" key="4">
    <source>
        <dbReference type="Google" id="ProtNLM"/>
    </source>
</evidence>
<keyword evidence="3" id="KW-1185">Reference proteome</keyword>
<dbReference type="SUPFAM" id="SSF54001">
    <property type="entry name" value="Cysteine proteinases"/>
    <property type="match status" value="1"/>
</dbReference>
<dbReference type="RefSeq" id="WP_354009662.1">
    <property type="nucleotide sequence ID" value="NZ_JBEWTA010000001.1"/>
</dbReference>
<gene>
    <name evidence="2" type="ORF">V5J35_000406</name>
</gene>
<sequence>MKLLCTLLLGILCVFAVHAESGELTPGYATANRYYGELAATIDTNNDERLSYQELIEGYHAPHLNQTLYQVVRLYLVNFEALQDPVTATLNQASIELAELSGHALSYHHEQDNAFWEAWLAAPEREPFATTYRLIFPQGLTSITPDNILQRRFPDCTLIATLASMANSETGKRRIFNYFKYSDKSSVSVLFPGLPNDRAYIHFSEVEGKSDFATSRDGGKWVAILEAAYAHLSKYHFNHNGNDPESWWYHQYSELVGIKPQDAFKMLAGSSSVNYNPQFESEERLKSALRSFVREGKAAVLGIAYRYSDPISFEAFKDVSRYHAYSVIGYDEQEGVVYIRDPRGESSALKSAFSIIKHQDEALPQGGTVFEFMEHFDYGRGDNKAFGFSTVGAKRFAASFANVTAGYPFRFADVTGYPYYPFVRVRSAFQVVMESKNQVAVAAKRKHFEDFGESAPIKTGVHKMTIKELALTFNELYISQCGLNYCRAD</sequence>
<dbReference type="EMBL" id="JBEWTB010000002">
    <property type="protein sequence ID" value="MET4755214.1"/>
    <property type="molecule type" value="Genomic_DNA"/>
</dbReference>
<protein>
    <recommendedName>
        <fullName evidence="4">EF-hand domain-containing protein</fullName>
    </recommendedName>
</protein>
<proteinExistence type="predicted"/>
<organism evidence="2 3">
    <name type="scientific">Endozoicomonas lisbonensis</name>
    <dbReference type="NCBI Taxonomy" id="3120522"/>
    <lineage>
        <taxon>Bacteria</taxon>
        <taxon>Pseudomonadati</taxon>
        <taxon>Pseudomonadota</taxon>
        <taxon>Gammaproteobacteria</taxon>
        <taxon>Oceanospirillales</taxon>
        <taxon>Endozoicomonadaceae</taxon>
        <taxon>Endozoicomonas</taxon>
    </lineage>
</organism>
<name>A0ABV2SBS4_9GAMM</name>
<keyword evidence="1" id="KW-0732">Signal</keyword>
<evidence type="ECO:0000313" key="3">
    <source>
        <dbReference type="Proteomes" id="UP001549366"/>
    </source>
</evidence>
<feature type="chain" id="PRO_5047143825" description="EF-hand domain-containing protein" evidence="1">
    <location>
        <begin position="20"/>
        <end position="489"/>
    </location>
</feature>
<feature type="signal peptide" evidence="1">
    <location>
        <begin position="1"/>
        <end position="19"/>
    </location>
</feature>
<dbReference type="InterPro" id="IPR038765">
    <property type="entry name" value="Papain-like_cys_pep_sf"/>
</dbReference>
<evidence type="ECO:0000256" key="1">
    <source>
        <dbReference type="SAM" id="SignalP"/>
    </source>
</evidence>
<evidence type="ECO:0000313" key="2">
    <source>
        <dbReference type="EMBL" id="MET4755214.1"/>
    </source>
</evidence>